<evidence type="ECO:0000259" key="1">
    <source>
        <dbReference type="Pfam" id="PF10145"/>
    </source>
</evidence>
<dbReference type="InterPro" id="IPR010090">
    <property type="entry name" value="Phage_tape_meas"/>
</dbReference>
<dbReference type="EMBL" id="BK032555">
    <property type="protein sequence ID" value="DAF47378.1"/>
    <property type="molecule type" value="Genomic_DNA"/>
</dbReference>
<reference evidence="2" key="1">
    <citation type="journal article" date="2021" name="Proc. Natl. Acad. Sci. U.S.A.">
        <title>A Catalog of Tens of Thousands of Viruses from Human Metagenomes Reveals Hidden Associations with Chronic Diseases.</title>
        <authorList>
            <person name="Tisza M.J."/>
            <person name="Buck C.B."/>
        </authorList>
    </citation>
    <scope>NUCLEOTIDE SEQUENCE</scope>
    <source>
        <strain evidence="2">CtGns7</strain>
    </source>
</reference>
<proteinExistence type="predicted"/>
<organism evidence="2">
    <name type="scientific">Phage sp. ctGns7</name>
    <dbReference type="NCBI Taxonomy" id="2828003"/>
    <lineage>
        <taxon>Viruses</taxon>
    </lineage>
</organism>
<protein>
    <submittedName>
        <fullName evidence="2">Minor tail protein</fullName>
    </submittedName>
</protein>
<evidence type="ECO:0000313" key="2">
    <source>
        <dbReference type="EMBL" id="DAF47378.1"/>
    </source>
</evidence>
<sequence>MADFFINAKVRVDTSDVQKQLSKKKISVDTKDATNQITGLGAKIKSLGSDFIDTTKKVAKFGISTAVIGLFTASVTNAVQIVKDFDDALTEFKKVSDLSGDSLNEYTQQLGELGESVARTRIEMTEAATEFKKSGYSDEQSAQLAKISSLYQNIADEELSASDASAVLISQMKAFDIQAENSEHIIDAINETSNNFSVSSGDIGKGLTAAGAALSTYGNSFEQTIALVTAGEIISCLYRLNCWKVLKIHRLQHNRKL</sequence>
<dbReference type="Pfam" id="PF10145">
    <property type="entry name" value="PhageMin_Tail"/>
    <property type="match status" value="1"/>
</dbReference>
<dbReference type="NCBIfam" id="TIGR01760">
    <property type="entry name" value="tape_meas_TP901"/>
    <property type="match status" value="1"/>
</dbReference>
<name>A0A8S5S9I0_9VIRU</name>
<accession>A0A8S5S9I0</accession>
<feature type="domain" description="Phage tail tape measure protein" evidence="1">
    <location>
        <begin position="109"/>
        <end position="230"/>
    </location>
</feature>